<keyword evidence="3" id="KW-1185">Reference proteome</keyword>
<dbReference type="EMBL" id="REGN01005285">
    <property type="protein sequence ID" value="RNA13962.1"/>
    <property type="molecule type" value="Genomic_DNA"/>
</dbReference>
<organism evidence="2 3">
    <name type="scientific">Brachionus plicatilis</name>
    <name type="common">Marine rotifer</name>
    <name type="synonym">Brachionus muelleri</name>
    <dbReference type="NCBI Taxonomy" id="10195"/>
    <lineage>
        <taxon>Eukaryota</taxon>
        <taxon>Metazoa</taxon>
        <taxon>Spiralia</taxon>
        <taxon>Gnathifera</taxon>
        <taxon>Rotifera</taxon>
        <taxon>Eurotatoria</taxon>
        <taxon>Monogononta</taxon>
        <taxon>Pseudotrocha</taxon>
        <taxon>Ploima</taxon>
        <taxon>Brachionidae</taxon>
        <taxon>Brachionus</taxon>
    </lineage>
</organism>
<evidence type="ECO:0000313" key="3">
    <source>
        <dbReference type="Proteomes" id="UP000276133"/>
    </source>
</evidence>
<proteinExistence type="predicted"/>
<name>A0A3M7QRL5_BRAPC</name>
<dbReference type="AlphaFoldDB" id="A0A3M7QRL5"/>
<sequence>MMFNKLYGTIYTFAKRNSDGGKYIILKRYYDHYALFIKISSINHHGFFSVYLIQSTPILALLLMSIPALIDNDEMVTKLLNYKHHY</sequence>
<accession>A0A3M7QRL5</accession>
<reference evidence="2 3" key="1">
    <citation type="journal article" date="2018" name="Sci. Rep.">
        <title>Genomic signatures of local adaptation to the degree of environmental predictability in rotifers.</title>
        <authorList>
            <person name="Franch-Gras L."/>
            <person name="Hahn C."/>
            <person name="Garcia-Roger E.M."/>
            <person name="Carmona M.J."/>
            <person name="Serra M."/>
            <person name="Gomez A."/>
        </authorList>
    </citation>
    <scope>NUCLEOTIDE SEQUENCE [LARGE SCALE GENOMIC DNA]</scope>
    <source>
        <strain evidence="2">HYR1</strain>
    </source>
</reference>
<evidence type="ECO:0000256" key="1">
    <source>
        <dbReference type="SAM" id="Phobius"/>
    </source>
</evidence>
<keyword evidence="1" id="KW-0812">Transmembrane</keyword>
<keyword evidence="1" id="KW-0472">Membrane</keyword>
<evidence type="ECO:0000313" key="2">
    <source>
        <dbReference type="EMBL" id="RNA13962.1"/>
    </source>
</evidence>
<gene>
    <name evidence="2" type="ORF">BpHYR1_031326</name>
</gene>
<protein>
    <submittedName>
        <fullName evidence="2">Uncharacterized protein</fullName>
    </submittedName>
</protein>
<dbReference type="Proteomes" id="UP000276133">
    <property type="component" value="Unassembled WGS sequence"/>
</dbReference>
<feature type="transmembrane region" description="Helical" evidence="1">
    <location>
        <begin position="48"/>
        <end position="70"/>
    </location>
</feature>
<keyword evidence="1" id="KW-1133">Transmembrane helix</keyword>
<comment type="caution">
    <text evidence="2">The sequence shown here is derived from an EMBL/GenBank/DDBJ whole genome shotgun (WGS) entry which is preliminary data.</text>
</comment>